<comment type="caution">
    <text evidence="1">The sequence shown here is derived from an EMBL/GenBank/DDBJ whole genome shotgun (WGS) entry which is preliminary data.</text>
</comment>
<gene>
    <name evidence="1" type="ORF">LTR37_018179</name>
</gene>
<dbReference type="EMBL" id="JAUTXU010000248">
    <property type="protein sequence ID" value="KAK3696037.1"/>
    <property type="molecule type" value="Genomic_DNA"/>
</dbReference>
<evidence type="ECO:0000313" key="1">
    <source>
        <dbReference type="EMBL" id="KAK3696037.1"/>
    </source>
</evidence>
<accession>A0ACC3MKM5</accession>
<protein>
    <submittedName>
        <fullName evidence="1">Uncharacterized protein</fullName>
    </submittedName>
</protein>
<dbReference type="Proteomes" id="UP001281147">
    <property type="component" value="Unassembled WGS sequence"/>
</dbReference>
<keyword evidence="2" id="KW-1185">Reference proteome</keyword>
<name>A0ACC3MKM5_9PEZI</name>
<reference evidence="1" key="1">
    <citation type="submission" date="2023-07" db="EMBL/GenBank/DDBJ databases">
        <title>Black Yeasts Isolated from many extreme environments.</title>
        <authorList>
            <person name="Coleine C."/>
            <person name="Stajich J.E."/>
            <person name="Selbmann L."/>
        </authorList>
    </citation>
    <scope>NUCLEOTIDE SEQUENCE</scope>
    <source>
        <strain evidence="1">CCFEE 5714</strain>
    </source>
</reference>
<evidence type="ECO:0000313" key="2">
    <source>
        <dbReference type="Proteomes" id="UP001281147"/>
    </source>
</evidence>
<proteinExistence type="predicted"/>
<sequence>MAKAHSHASSPASDIDFDATGNNDRSPIYALALSKSLQSNKSLSTFVMQHINRATRTIRPGFLRRPFSSRTSTRSPWTPGPSPPRLPKEEQEMFEKLQQQSTGAFSSPKELDPKVEARDAEAEEQLEMMGGQSRSSEANNMLEQLRARATIAAKGDGGELHPNVRRGAPPEFEGDRNPKTGEVGGPKNDPLRWGGDWSYNGRVTDF</sequence>
<organism evidence="1 2">
    <name type="scientific">Vermiconidia calcicola</name>
    <dbReference type="NCBI Taxonomy" id="1690605"/>
    <lineage>
        <taxon>Eukaryota</taxon>
        <taxon>Fungi</taxon>
        <taxon>Dikarya</taxon>
        <taxon>Ascomycota</taxon>
        <taxon>Pezizomycotina</taxon>
        <taxon>Dothideomycetes</taxon>
        <taxon>Dothideomycetidae</taxon>
        <taxon>Mycosphaerellales</taxon>
        <taxon>Extremaceae</taxon>
        <taxon>Vermiconidia</taxon>
    </lineage>
</organism>